<accession>A0ACC5R5U2</accession>
<sequence>MIRHLLILIAAVFAVALPAAAQGTKSDKPYFAAKEVYQLFVIGDSLAAGLWSGVSRQIENDDRISLNGRYKEDSGLSRPEYYDWNGALPKILASNKIDIAIVMIGSNDAQAIRDGQARYVFDTPEWRQAYVKQVDRLMASLKAAGAAVYWMEMPSMQAAKYDGAMKVISSIHEQRAQAAGIRFIATRDALSDKGKYAESGFDPAGEFVRMRSRDGVHFLREGNNKLASLVMAAINADIDTAVAAEPAEPPPEAAVNQTPPGSGLTGAEILAHAKGDFAGPLPPPADPAMAQLAKTTKPGTDAARLFGRGEAVTVRPGRFDDMSAAQ</sequence>
<reference evidence="1" key="1">
    <citation type="submission" date="2021-01" db="EMBL/GenBank/DDBJ databases">
        <authorList>
            <person name="Sun Q."/>
        </authorList>
    </citation>
    <scope>NUCLEOTIDE SEQUENCE</scope>
    <source>
        <strain evidence="1">YIM B02566</strain>
    </source>
</reference>
<comment type="caution">
    <text evidence="1">The sequence shown here is derived from an EMBL/GenBank/DDBJ whole genome shotgun (WGS) entry which is preliminary data.</text>
</comment>
<name>A0ACC5R5U2_9HYPH</name>
<gene>
    <name evidence="1" type="ORF">JHL16_16580</name>
</gene>
<proteinExistence type="predicted"/>
<dbReference type="Proteomes" id="UP000616151">
    <property type="component" value="Unassembled WGS sequence"/>
</dbReference>
<organism evidence="1 2">
    <name type="scientific">Taklimakanibacter albus</name>
    <dbReference type="NCBI Taxonomy" id="2800327"/>
    <lineage>
        <taxon>Bacteria</taxon>
        <taxon>Pseudomonadati</taxon>
        <taxon>Pseudomonadota</taxon>
        <taxon>Alphaproteobacteria</taxon>
        <taxon>Hyphomicrobiales</taxon>
        <taxon>Aestuariivirgaceae</taxon>
        <taxon>Taklimakanibacter</taxon>
    </lineage>
</organism>
<keyword evidence="2" id="KW-1185">Reference proteome</keyword>
<evidence type="ECO:0000313" key="1">
    <source>
        <dbReference type="EMBL" id="MBK1867975.1"/>
    </source>
</evidence>
<evidence type="ECO:0000313" key="2">
    <source>
        <dbReference type="Proteomes" id="UP000616151"/>
    </source>
</evidence>
<dbReference type="EMBL" id="JAENHL010000007">
    <property type="protein sequence ID" value="MBK1867975.1"/>
    <property type="molecule type" value="Genomic_DNA"/>
</dbReference>
<protein>
    <submittedName>
        <fullName evidence="1">DUF459 domain-containing protein</fullName>
    </submittedName>
</protein>